<reference evidence="1" key="2">
    <citation type="submission" date="2020-11" db="EMBL/GenBank/DDBJ databases">
        <authorList>
            <person name="McCartney M.A."/>
            <person name="Auch B."/>
            <person name="Kono T."/>
            <person name="Mallez S."/>
            <person name="Becker A."/>
            <person name="Gohl D.M."/>
            <person name="Silverstein K.A.T."/>
            <person name="Koren S."/>
            <person name="Bechman K.B."/>
            <person name="Herman A."/>
            <person name="Abrahante J.E."/>
            <person name="Garbe J."/>
        </authorList>
    </citation>
    <scope>NUCLEOTIDE SEQUENCE</scope>
    <source>
        <strain evidence="1">Duluth1</strain>
        <tissue evidence="1">Whole animal</tissue>
    </source>
</reference>
<evidence type="ECO:0000313" key="1">
    <source>
        <dbReference type="EMBL" id="KAH3827938.1"/>
    </source>
</evidence>
<organism evidence="1 2">
    <name type="scientific">Dreissena polymorpha</name>
    <name type="common">Zebra mussel</name>
    <name type="synonym">Mytilus polymorpha</name>
    <dbReference type="NCBI Taxonomy" id="45954"/>
    <lineage>
        <taxon>Eukaryota</taxon>
        <taxon>Metazoa</taxon>
        <taxon>Spiralia</taxon>
        <taxon>Lophotrochozoa</taxon>
        <taxon>Mollusca</taxon>
        <taxon>Bivalvia</taxon>
        <taxon>Autobranchia</taxon>
        <taxon>Heteroconchia</taxon>
        <taxon>Euheterodonta</taxon>
        <taxon>Imparidentia</taxon>
        <taxon>Neoheterodontei</taxon>
        <taxon>Myida</taxon>
        <taxon>Dreissenoidea</taxon>
        <taxon>Dreissenidae</taxon>
        <taxon>Dreissena</taxon>
    </lineage>
</organism>
<reference evidence="1" key="1">
    <citation type="journal article" date="2019" name="bioRxiv">
        <title>The Genome of the Zebra Mussel, Dreissena polymorpha: A Resource for Invasive Species Research.</title>
        <authorList>
            <person name="McCartney M.A."/>
            <person name="Auch B."/>
            <person name="Kono T."/>
            <person name="Mallez S."/>
            <person name="Zhang Y."/>
            <person name="Obille A."/>
            <person name="Becker A."/>
            <person name="Abrahante J.E."/>
            <person name="Garbe J."/>
            <person name="Badalamenti J.P."/>
            <person name="Herman A."/>
            <person name="Mangelson H."/>
            <person name="Liachko I."/>
            <person name="Sullivan S."/>
            <person name="Sone E.D."/>
            <person name="Koren S."/>
            <person name="Silverstein K.A.T."/>
            <person name="Beckman K.B."/>
            <person name="Gohl D.M."/>
        </authorList>
    </citation>
    <scope>NUCLEOTIDE SEQUENCE</scope>
    <source>
        <strain evidence="1">Duluth1</strain>
        <tissue evidence="1">Whole animal</tissue>
    </source>
</reference>
<evidence type="ECO:0000313" key="2">
    <source>
        <dbReference type="Proteomes" id="UP000828390"/>
    </source>
</evidence>
<accession>A0A9D4H5R5</accession>
<sequence length="58" mass="6574">MYIFHIHPASHFGIFPDCDAILASGFYKEAGAYRIYLNQSEPVVVSVAERHSLCTLTW</sequence>
<dbReference type="Proteomes" id="UP000828390">
    <property type="component" value="Unassembled WGS sequence"/>
</dbReference>
<name>A0A9D4H5R5_DREPO</name>
<dbReference type="AlphaFoldDB" id="A0A9D4H5R5"/>
<comment type="caution">
    <text evidence="1">The sequence shown here is derived from an EMBL/GenBank/DDBJ whole genome shotgun (WGS) entry which is preliminary data.</text>
</comment>
<dbReference type="EMBL" id="JAIWYP010000005">
    <property type="protein sequence ID" value="KAH3827938.1"/>
    <property type="molecule type" value="Genomic_DNA"/>
</dbReference>
<keyword evidence="2" id="KW-1185">Reference proteome</keyword>
<protein>
    <submittedName>
        <fullName evidence="1">Uncharacterized protein</fullName>
    </submittedName>
</protein>
<gene>
    <name evidence="1" type="ORF">DPMN_129884</name>
</gene>
<proteinExistence type="predicted"/>